<name>A0A2J6Q001_9HELO</name>
<keyword evidence="2" id="KW-1185">Reference proteome</keyword>
<reference evidence="1 2" key="1">
    <citation type="submission" date="2016-05" db="EMBL/GenBank/DDBJ databases">
        <title>A degradative enzymes factory behind the ericoid mycorrhizal symbiosis.</title>
        <authorList>
            <consortium name="DOE Joint Genome Institute"/>
            <person name="Martino E."/>
            <person name="Morin E."/>
            <person name="Grelet G."/>
            <person name="Kuo A."/>
            <person name="Kohler A."/>
            <person name="Daghino S."/>
            <person name="Barry K."/>
            <person name="Choi C."/>
            <person name="Cichocki N."/>
            <person name="Clum A."/>
            <person name="Copeland A."/>
            <person name="Hainaut M."/>
            <person name="Haridas S."/>
            <person name="Labutti K."/>
            <person name="Lindquist E."/>
            <person name="Lipzen A."/>
            <person name="Khouja H.-R."/>
            <person name="Murat C."/>
            <person name="Ohm R."/>
            <person name="Olson A."/>
            <person name="Spatafora J."/>
            <person name="Veneault-Fourrey C."/>
            <person name="Henrissat B."/>
            <person name="Grigoriev I."/>
            <person name="Martin F."/>
            <person name="Perotto S."/>
        </authorList>
    </citation>
    <scope>NUCLEOTIDE SEQUENCE [LARGE SCALE GENOMIC DNA]</scope>
    <source>
        <strain evidence="1 2">UAMH 7357</strain>
    </source>
</reference>
<protein>
    <submittedName>
        <fullName evidence="1">Uncharacterized protein</fullName>
    </submittedName>
</protein>
<evidence type="ECO:0000313" key="2">
    <source>
        <dbReference type="Proteomes" id="UP000235672"/>
    </source>
</evidence>
<proteinExistence type="predicted"/>
<dbReference type="Proteomes" id="UP000235672">
    <property type="component" value="Unassembled WGS sequence"/>
</dbReference>
<dbReference type="AlphaFoldDB" id="A0A2J6Q001"/>
<dbReference type="EMBL" id="KZ613489">
    <property type="protein sequence ID" value="PMD19496.1"/>
    <property type="molecule type" value="Genomic_DNA"/>
</dbReference>
<organism evidence="1 2">
    <name type="scientific">Hyaloscypha hepaticicola</name>
    <dbReference type="NCBI Taxonomy" id="2082293"/>
    <lineage>
        <taxon>Eukaryota</taxon>
        <taxon>Fungi</taxon>
        <taxon>Dikarya</taxon>
        <taxon>Ascomycota</taxon>
        <taxon>Pezizomycotina</taxon>
        <taxon>Leotiomycetes</taxon>
        <taxon>Helotiales</taxon>
        <taxon>Hyaloscyphaceae</taxon>
        <taxon>Hyaloscypha</taxon>
    </lineage>
</organism>
<gene>
    <name evidence="1" type="ORF">NA56DRAFT_203346</name>
</gene>
<evidence type="ECO:0000313" key="1">
    <source>
        <dbReference type="EMBL" id="PMD19496.1"/>
    </source>
</evidence>
<accession>A0A2J6Q001</accession>
<sequence length="58" mass="6549">MSNSAALKCVKFEVKFGHQILTRLKSRSKDLSPTRPSPPADIMRAIVATPKQRWQPTK</sequence>